<dbReference type="EMBL" id="JRES01000714">
    <property type="protein sequence ID" value="KNC29028.1"/>
    <property type="molecule type" value="Genomic_DNA"/>
</dbReference>
<evidence type="ECO:0000256" key="3">
    <source>
        <dbReference type="ARBA" id="ARBA00023125"/>
    </source>
</evidence>
<feature type="compositionally biased region" description="Low complexity" evidence="6">
    <location>
        <begin position="398"/>
        <end position="415"/>
    </location>
</feature>
<comment type="similarity">
    <text evidence="1">Belongs to the bZIP family. NFIL3 subfamily.</text>
</comment>
<dbReference type="InterPro" id="IPR004827">
    <property type="entry name" value="bZIP"/>
</dbReference>
<dbReference type="FunFam" id="1.20.5.170:FF:000025">
    <property type="entry name" value="nuclear factor interleukin-3-regulated protein-like"/>
    <property type="match status" value="1"/>
</dbReference>
<dbReference type="STRING" id="7375.A0A0L0C9D0"/>
<evidence type="ECO:0000256" key="5">
    <source>
        <dbReference type="ARBA" id="ARBA00023242"/>
    </source>
</evidence>
<dbReference type="CDD" id="cd14694">
    <property type="entry name" value="bZIP_NFIL3"/>
    <property type="match status" value="1"/>
</dbReference>
<gene>
    <name evidence="8" type="ORF">FF38_10159</name>
</gene>
<dbReference type="InterPro" id="IPR046347">
    <property type="entry name" value="bZIP_sf"/>
</dbReference>
<dbReference type="InterPro" id="IPR047106">
    <property type="entry name" value="NFIL3-like_bZIP"/>
</dbReference>
<feature type="region of interest" description="Disordered" evidence="6">
    <location>
        <begin position="396"/>
        <end position="420"/>
    </location>
</feature>
<dbReference type="SMART" id="SM00338">
    <property type="entry name" value="BRLZ"/>
    <property type="match status" value="1"/>
</dbReference>
<dbReference type="GO" id="GO:0003677">
    <property type="term" value="F:DNA binding"/>
    <property type="evidence" value="ECO:0007669"/>
    <property type="project" value="UniProtKB-KW"/>
</dbReference>
<dbReference type="AlphaFoldDB" id="A0A0L0C9D0"/>
<comment type="caution">
    <text evidence="8">The sequence shown here is derived from an EMBL/GenBank/DDBJ whole genome shotgun (WGS) entry which is preliminary data.</text>
</comment>
<keyword evidence="2" id="KW-0805">Transcription regulation</keyword>
<dbReference type="Pfam" id="PF07716">
    <property type="entry name" value="bZIP_2"/>
    <property type="match status" value="1"/>
</dbReference>
<accession>A0A0L0C9D0</accession>
<dbReference type="SUPFAM" id="SSF57959">
    <property type="entry name" value="Leucine zipper domain"/>
    <property type="match status" value="1"/>
</dbReference>
<evidence type="ECO:0000313" key="9">
    <source>
        <dbReference type="Proteomes" id="UP000037069"/>
    </source>
</evidence>
<proteinExistence type="inferred from homology"/>
<dbReference type="OrthoDB" id="6151507at2759"/>
<sequence>MSIVCTLEPKVNLFKGPVATKNLLVLKNNIVNSNSNNNNSSNINCNNNNSNNNNSNHINIINNNKTSAVNNKLLTDTTTATLHNSITNNSIKEKSLNAQSPTQHTKVTDFKSRISVTEFVRRNTNLGTPLTINTNSDLIELHQQQQLQQHQQQIQHHQQQQQHRLITAANTNMPEVLHAAAVNSLNTAKYHQHHQQQQQQHQALTPVTAAAAAAAMAMNTVRMSTISPTLSMNGSSNEATNMHSLSMYNGPVSPQSSDSGHSMSDMHISRDGKYVTFNGEHMTKQQANAAKELFSQRKQREFTPDCKKDDSYWDRRRRNNEAAKRSREKRRYNDMVLEQRVVELTKENHVLKAQLDAIKDKFNISGENLVSVEQILASLPTSEQVLSITKRAKMANPSTANTQNNFNSNSANTNNGLLYSSSQTPSTALLQQKSANEVLSSTNDKLPSQTVIKPNGLPAVVATSPTTPSSTSSVTNASLHLAATQGPNTVQSPPSLYAASSTGGVHYNSANLSENLTPATQHAQHHVVTAAASTTVNTQPPTNLQNLHVLQALNRRCDLDNLRKVVAVVDAINTNGDLQTSVSGLYTNAQSAALYAGAAQHINPLYSQFTKEDHGYMSTNETSPVSSNVGDSVTSSSARANASVLNLSRRASTPTAYENMLSSTTSSSRLSSMSSASSSGAVSGDDDHEADNEMPEESNEHNLASTTTSPLSTDSNNCLPLKLRHKSHLGDKDAAANALLALQHIKQEPISSRASPPGWADNSGDNSSDERDSGISIPSPEWTAQYQRKVLVAGKDSCTASAVVTVTPSERDHILKSQLARLESEVATIKNMMIYSSDQNLIQQDLKI</sequence>
<dbReference type="PROSITE" id="PS00036">
    <property type="entry name" value="BZIP_BASIC"/>
    <property type="match status" value="1"/>
</dbReference>
<dbReference type="InterPro" id="IPR047229">
    <property type="entry name" value="NFIL3-like"/>
</dbReference>
<evidence type="ECO:0000256" key="1">
    <source>
        <dbReference type="ARBA" id="ARBA00006079"/>
    </source>
</evidence>
<evidence type="ECO:0000256" key="6">
    <source>
        <dbReference type="SAM" id="MobiDB-lite"/>
    </source>
</evidence>
<feature type="compositionally biased region" description="Low complexity" evidence="6">
    <location>
        <begin position="660"/>
        <end position="683"/>
    </location>
</feature>
<dbReference type="GO" id="GO:0003700">
    <property type="term" value="F:DNA-binding transcription factor activity"/>
    <property type="evidence" value="ECO:0007669"/>
    <property type="project" value="InterPro"/>
</dbReference>
<keyword evidence="4" id="KW-0804">Transcription</keyword>
<protein>
    <recommendedName>
        <fullName evidence="7">BZIP domain-containing protein</fullName>
    </recommendedName>
</protein>
<name>A0A0L0C9D0_LUCCU</name>
<feature type="domain" description="BZIP" evidence="7">
    <location>
        <begin position="309"/>
        <end position="363"/>
    </location>
</feature>
<reference evidence="8 9" key="1">
    <citation type="journal article" date="2015" name="Nat. Commun.">
        <title>Lucilia cuprina genome unlocks parasitic fly biology to underpin future interventions.</title>
        <authorList>
            <person name="Anstead C.A."/>
            <person name="Korhonen P.K."/>
            <person name="Young N.D."/>
            <person name="Hall R.S."/>
            <person name="Jex A.R."/>
            <person name="Murali S.C."/>
            <person name="Hughes D.S."/>
            <person name="Lee S.F."/>
            <person name="Perry T."/>
            <person name="Stroehlein A.J."/>
            <person name="Ansell B.R."/>
            <person name="Breugelmans B."/>
            <person name="Hofmann A."/>
            <person name="Qu J."/>
            <person name="Dugan S."/>
            <person name="Lee S.L."/>
            <person name="Chao H."/>
            <person name="Dinh H."/>
            <person name="Han Y."/>
            <person name="Doddapaneni H.V."/>
            <person name="Worley K.C."/>
            <person name="Muzny D.M."/>
            <person name="Ioannidis P."/>
            <person name="Waterhouse R.M."/>
            <person name="Zdobnov E.M."/>
            <person name="James P.J."/>
            <person name="Bagnall N.H."/>
            <person name="Kotze A.C."/>
            <person name="Gibbs R.A."/>
            <person name="Richards S."/>
            <person name="Batterham P."/>
            <person name="Gasser R.B."/>
        </authorList>
    </citation>
    <scope>NUCLEOTIDE SEQUENCE [LARGE SCALE GENOMIC DNA]</scope>
    <source>
        <strain evidence="8 9">LS</strain>
        <tissue evidence="8">Full body</tissue>
    </source>
</reference>
<feature type="compositionally biased region" description="Acidic residues" evidence="6">
    <location>
        <begin position="684"/>
        <end position="697"/>
    </location>
</feature>
<dbReference type="PROSITE" id="PS50217">
    <property type="entry name" value="BZIP"/>
    <property type="match status" value="1"/>
</dbReference>
<evidence type="ECO:0000259" key="7">
    <source>
        <dbReference type="PROSITE" id="PS50217"/>
    </source>
</evidence>
<dbReference type="OMA" id="KQEPNCN"/>
<keyword evidence="3" id="KW-0238">DNA-binding</keyword>
<dbReference type="GO" id="GO:0007623">
    <property type="term" value="P:circadian rhythm"/>
    <property type="evidence" value="ECO:0007669"/>
    <property type="project" value="TreeGrafter"/>
</dbReference>
<organism evidence="8 9">
    <name type="scientific">Lucilia cuprina</name>
    <name type="common">Green bottle fly</name>
    <name type="synonym">Australian sheep blowfly</name>
    <dbReference type="NCBI Taxonomy" id="7375"/>
    <lineage>
        <taxon>Eukaryota</taxon>
        <taxon>Metazoa</taxon>
        <taxon>Ecdysozoa</taxon>
        <taxon>Arthropoda</taxon>
        <taxon>Hexapoda</taxon>
        <taxon>Insecta</taxon>
        <taxon>Pterygota</taxon>
        <taxon>Neoptera</taxon>
        <taxon>Endopterygota</taxon>
        <taxon>Diptera</taxon>
        <taxon>Brachycera</taxon>
        <taxon>Muscomorpha</taxon>
        <taxon>Oestroidea</taxon>
        <taxon>Calliphoridae</taxon>
        <taxon>Luciliinae</taxon>
        <taxon>Lucilia</taxon>
    </lineage>
</organism>
<dbReference type="Gene3D" id="1.20.5.170">
    <property type="match status" value="1"/>
</dbReference>
<evidence type="ECO:0000313" key="8">
    <source>
        <dbReference type="EMBL" id="KNC29028.1"/>
    </source>
</evidence>
<feature type="compositionally biased region" description="Polar residues" evidence="6">
    <location>
        <begin position="701"/>
        <end position="718"/>
    </location>
</feature>
<evidence type="ECO:0000256" key="2">
    <source>
        <dbReference type="ARBA" id="ARBA00023015"/>
    </source>
</evidence>
<dbReference type="GO" id="GO:0005634">
    <property type="term" value="C:nucleus"/>
    <property type="evidence" value="ECO:0007669"/>
    <property type="project" value="UniProtKB-ARBA"/>
</dbReference>
<dbReference type="PANTHER" id="PTHR15284:SF0">
    <property type="entry name" value="GH23983P"/>
    <property type="match status" value="1"/>
</dbReference>
<dbReference type="PANTHER" id="PTHR15284">
    <property type="entry name" value="NUCLEAR FACTOR INTERLEUKIN-3-REGULATED PROTEIN"/>
    <property type="match status" value="1"/>
</dbReference>
<keyword evidence="9" id="KW-1185">Reference proteome</keyword>
<feature type="region of interest" description="Disordered" evidence="6">
    <location>
        <begin position="748"/>
        <end position="780"/>
    </location>
</feature>
<dbReference type="Proteomes" id="UP000037069">
    <property type="component" value="Unassembled WGS sequence"/>
</dbReference>
<feature type="region of interest" description="Disordered" evidence="6">
    <location>
        <begin position="654"/>
        <end position="719"/>
    </location>
</feature>
<keyword evidence="5" id="KW-0539">Nucleus</keyword>
<evidence type="ECO:0000256" key="4">
    <source>
        <dbReference type="ARBA" id="ARBA00023163"/>
    </source>
</evidence>